<accession>A0A174B183</accession>
<evidence type="ECO:0000313" key="28">
    <source>
        <dbReference type="Proteomes" id="UP000261222"/>
    </source>
</evidence>
<dbReference type="Pfam" id="PF00213">
    <property type="entry name" value="OSCP"/>
    <property type="match status" value="1"/>
</dbReference>
<dbReference type="Proteomes" id="UP000261222">
    <property type="component" value="Unassembled WGS sequence"/>
</dbReference>
<evidence type="ECO:0000313" key="39">
    <source>
        <dbReference type="Proteomes" id="UP000293506"/>
    </source>
</evidence>
<proteinExistence type="inferred from homology"/>
<evidence type="ECO:0000313" key="31">
    <source>
        <dbReference type="Proteomes" id="UP000283585"/>
    </source>
</evidence>
<protein>
    <recommendedName>
        <fullName evidence="8">ATP synthase subunit delta</fullName>
    </recommendedName>
    <alternativeName>
        <fullName evidence="8">ATP synthase F(1) sector subunit delta</fullName>
    </alternativeName>
    <alternativeName>
        <fullName evidence="8">F-type ATPase subunit delta</fullName>
        <shortName evidence="8">F-ATPase subunit delta</shortName>
    </alternativeName>
</protein>
<dbReference type="PANTHER" id="PTHR11910">
    <property type="entry name" value="ATP SYNTHASE DELTA CHAIN"/>
    <property type="match status" value="1"/>
</dbReference>
<dbReference type="InterPro" id="IPR020781">
    <property type="entry name" value="ATPase_OSCP/d_CS"/>
</dbReference>
<evidence type="ECO:0000313" key="17">
    <source>
        <dbReference type="EMBL" id="RHE15751.1"/>
    </source>
</evidence>
<dbReference type="EMBL" id="QRHZ01000002">
    <property type="protein sequence ID" value="RHG18622.1"/>
    <property type="molecule type" value="Genomic_DNA"/>
</dbReference>
<keyword evidence="11" id="KW-0378">Hydrolase</keyword>
<name>A0A174B183_9FIRM</name>
<dbReference type="Proteomes" id="UP000284644">
    <property type="component" value="Unassembled WGS sequence"/>
</dbReference>
<evidence type="ECO:0000313" key="20">
    <source>
        <dbReference type="EMBL" id="RHH20054.1"/>
    </source>
</evidence>
<dbReference type="Proteomes" id="UP000095413">
    <property type="component" value="Unassembled WGS sequence"/>
</dbReference>
<evidence type="ECO:0000313" key="19">
    <source>
        <dbReference type="EMBL" id="RHG18622.1"/>
    </source>
</evidence>
<evidence type="ECO:0000256" key="2">
    <source>
        <dbReference type="ARBA" id="ARBA00022448"/>
    </source>
</evidence>
<evidence type="ECO:0000313" key="24">
    <source>
        <dbReference type="EMBL" id="VUW90649.1"/>
    </source>
</evidence>
<evidence type="ECO:0000256" key="5">
    <source>
        <dbReference type="ARBA" id="ARBA00023136"/>
    </source>
</evidence>
<evidence type="ECO:0000313" key="15">
    <source>
        <dbReference type="EMBL" id="RGV66375.1"/>
    </source>
</evidence>
<dbReference type="EMBL" id="QRUH01000001">
    <property type="protein sequence ID" value="RGR51358.1"/>
    <property type="molecule type" value="Genomic_DNA"/>
</dbReference>
<evidence type="ECO:0000313" key="37">
    <source>
        <dbReference type="Proteomes" id="UP000285839"/>
    </source>
</evidence>
<evidence type="ECO:0000313" key="12">
    <source>
        <dbReference type="EMBL" id="RGN90017.1"/>
    </source>
</evidence>
<dbReference type="EMBL" id="QROE01000002">
    <property type="protein sequence ID" value="RHK96739.1"/>
    <property type="molecule type" value="Genomic_DNA"/>
</dbReference>
<dbReference type="EMBL" id="QROS01000001">
    <property type="protein sequence ID" value="RHL50342.1"/>
    <property type="molecule type" value="Genomic_DNA"/>
</dbReference>
<evidence type="ECO:0000313" key="35">
    <source>
        <dbReference type="Proteomes" id="UP000284267"/>
    </source>
</evidence>
<evidence type="ECO:0000313" key="36">
    <source>
        <dbReference type="Proteomes" id="UP000284644"/>
    </source>
</evidence>
<keyword evidence="2 8" id="KW-0813">Transport</keyword>
<dbReference type="GO" id="GO:0005886">
    <property type="term" value="C:plasma membrane"/>
    <property type="evidence" value="ECO:0007669"/>
    <property type="project" value="UniProtKB-SubCell"/>
</dbReference>
<sequence>MTQAARVYGGSLYDLATEEKLDGQIMEQMNEIRQIFRENPGYLKLLGEPAIPQEERIKLLDEAFGGQVEPYLLNFLKLLCEKKILREFSGCCEEFTRRYNADHGIVEALVTSAVKLKDDQMEALRIKLEKISGKKIHLTQKTDPTVLAGLRVEMEGIQLDGTVQGRISDITKKLNEVVV</sequence>
<evidence type="ECO:0000256" key="4">
    <source>
        <dbReference type="ARBA" id="ARBA00023065"/>
    </source>
</evidence>
<dbReference type="Proteomes" id="UP000284024">
    <property type="component" value="Unassembled WGS sequence"/>
</dbReference>
<dbReference type="EMBL" id="CYZD01000004">
    <property type="protein sequence ID" value="CUN93989.1"/>
    <property type="molecule type" value="Genomic_DNA"/>
</dbReference>
<dbReference type="EMBL" id="QSUZ01000002">
    <property type="protein sequence ID" value="RGN90017.1"/>
    <property type="molecule type" value="Genomic_DNA"/>
</dbReference>
<reference evidence="24 40" key="4">
    <citation type="submission" date="2019-07" db="EMBL/GenBank/DDBJ databases">
        <authorList>
            <person name="Hibberd C M."/>
            <person name="Gehrig L. J."/>
            <person name="Chang H.-W."/>
            <person name="Venkatesh S."/>
        </authorList>
    </citation>
    <scope>NUCLEOTIDE SEQUENCE [LARGE SCALE GENOMIC DNA]</scope>
    <source>
        <strain evidence="24">Ruminococcus_obeum_SSTS_Bg7063</strain>
    </source>
</reference>
<evidence type="ECO:0000313" key="34">
    <source>
        <dbReference type="Proteomes" id="UP000284220"/>
    </source>
</evidence>
<evidence type="ECO:0000313" key="40">
    <source>
        <dbReference type="Proteomes" id="UP000409147"/>
    </source>
</evidence>
<keyword evidence="8" id="KW-1003">Cell membrane</keyword>
<keyword evidence="3 8" id="KW-0375">Hydrogen ion transport</keyword>
<dbReference type="EMBL" id="QRZI01000001">
    <property type="protein sequence ID" value="RGV66375.1"/>
    <property type="molecule type" value="Genomic_DNA"/>
</dbReference>
<keyword evidence="5 8" id="KW-0472">Membrane</keyword>
<dbReference type="Proteomes" id="UP000283928">
    <property type="component" value="Unassembled WGS sequence"/>
</dbReference>
<dbReference type="Proteomes" id="UP000283585">
    <property type="component" value="Unassembled WGS sequence"/>
</dbReference>
<evidence type="ECO:0000256" key="1">
    <source>
        <dbReference type="ARBA" id="ARBA00004370"/>
    </source>
</evidence>
<dbReference type="GO" id="GO:0045259">
    <property type="term" value="C:proton-transporting ATP synthase complex"/>
    <property type="evidence" value="ECO:0007669"/>
    <property type="project" value="UniProtKB-KW"/>
</dbReference>
<evidence type="ECO:0000313" key="33">
    <source>
        <dbReference type="Proteomes" id="UP000284024"/>
    </source>
</evidence>
<dbReference type="Proteomes" id="UP000265808">
    <property type="component" value="Unassembled WGS sequence"/>
</dbReference>
<evidence type="ECO:0000313" key="23">
    <source>
        <dbReference type="EMBL" id="RYT68747.1"/>
    </source>
</evidence>
<evidence type="ECO:0000313" key="22">
    <source>
        <dbReference type="EMBL" id="RHL50342.1"/>
    </source>
</evidence>
<dbReference type="GeneID" id="79805271"/>
<comment type="similarity">
    <text evidence="8">Belongs to the ATPase delta chain family.</text>
</comment>
<comment type="function">
    <text evidence="8">F(1)F(0) ATP synthase produces ATP from ADP in the presence of a proton or sodium gradient. F-type ATPases consist of two structural domains, F(1) containing the extramembraneous catalytic core and F(0) containing the membrane proton channel, linked together by a central stalk and a peripheral stalk. During catalysis, ATP synthesis in the catalytic domain of F(1) is coupled via a rotary mechanism of the central stalk subunits to proton translocation.</text>
</comment>
<dbReference type="InterPro" id="IPR000711">
    <property type="entry name" value="ATPase_OSCP/dsu"/>
</dbReference>
<dbReference type="NCBIfam" id="TIGR01145">
    <property type="entry name" value="ATP_synt_delta"/>
    <property type="match status" value="1"/>
</dbReference>
<evidence type="ECO:0000313" key="18">
    <source>
        <dbReference type="EMBL" id="RHE78550.1"/>
    </source>
</evidence>
<reference evidence="27 28" key="2">
    <citation type="submission" date="2018-08" db="EMBL/GenBank/DDBJ databases">
        <title>A genome reference for cultivated species of the human gut microbiota.</title>
        <authorList>
            <person name="Zou Y."/>
            <person name="Xue W."/>
            <person name="Luo G."/>
        </authorList>
    </citation>
    <scope>NUCLEOTIDE SEQUENCE [LARGE SCALE GENOMIC DNA]</scope>
    <source>
        <strain evidence="15 30">AF14-23</strain>
        <strain evidence="14 37">AF25-21</strain>
        <strain evidence="13 31">AF29-2BH</strain>
        <strain evidence="22 38">AF37-6AC</strain>
        <strain evidence="21 35">AF39-4</strain>
        <strain evidence="20 33">AM18-2AC</strain>
        <strain evidence="19 34">AM22-9LB</strain>
        <strain evidence="18 32">AM27-32LB</strain>
        <strain evidence="17 36">AM29-25AC</strain>
        <strain evidence="16 29">AM37-4AC</strain>
        <strain evidence="12 27">OM03-6</strain>
        <strain evidence="11 28">OM06-11AA</strain>
    </source>
</reference>
<dbReference type="Proteomes" id="UP000293506">
    <property type="component" value="Unassembled WGS sequence"/>
</dbReference>
<dbReference type="EMBL" id="QSHL01000005">
    <property type="protein sequence ID" value="RHC06923.1"/>
    <property type="molecule type" value="Genomic_DNA"/>
</dbReference>
<evidence type="ECO:0000313" key="13">
    <source>
        <dbReference type="EMBL" id="RGQ04989.1"/>
    </source>
</evidence>
<evidence type="ECO:0000313" key="14">
    <source>
        <dbReference type="EMBL" id="RGR51358.1"/>
    </source>
</evidence>
<organism evidence="9 25">
    <name type="scientific">Blautia obeum</name>
    <dbReference type="NCBI Taxonomy" id="40520"/>
    <lineage>
        <taxon>Bacteria</taxon>
        <taxon>Bacillati</taxon>
        <taxon>Bacillota</taxon>
        <taxon>Clostridia</taxon>
        <taxon>Lachnospirales</taxon>
        <taxon>Lachnospiraceae</taxon>
        <taxon>Blautia</taxon>
    </lineage>
</organism>
<dbReference type="Proteomes" id="UP000285839">
    <property type="component" value="Unassembled WGS sequence"/>
</dbReference>
<keyword evidence="7 8" id="KW-0066">ATP synthesis</keyword>
<dbReference type="PROSITE" id="PS00389">
    <property type="entry name" value="ATPASE_DELTA"/>
    <property type="match status" value="1"/>
</dbReference>
<dbReference type="GO" id="GO:0016787">
    <property type="term" value="F:hydrolase activity"/>
    <property type="evidence" value="ECO:0007669"/>
    <property type="project" value="UniProtKB-KW"/>
</dbReference>
<reference evidence="23 39" key="3">
    <citation type="journal article" date="2019" name="Science, e1252229">
        <title>Invertible promoters mediate bacterial phase variation, antibiotic resistance, and host adaptation in the gut.</title>
        <authorList>
            <person name="Jiang X."/>
            <person name="Hall A.B."/>
            <person name="Arthur T.D."/>
            <person name="Plichta D.R."/>
            <person name="Covington C.T."/>
            <person name="Poyet M."/>
            <person name="Crothers J."/>
            <person name="Moses P.L."/>
            <person name="Tolonen A.C."/>
            <person name="Vlamakis H."/>
            <person name="Alm E.J."/>
            <person name="Xavier R.J."/>
        </authorList>
    </citation>
    <scope>NUCLEOTIDE SEQUENCE [LARGE SCALE GENOMIC DNA]</scope>
    <source>
        <strain evidence="23">Af_0058</strain>
        <strain evidence="39">af_0058</strain>
    </source>
</reference>
<evidence type="ECO:0000313" key="38">
    <source>
        <dbReference type="Proteomes" id="UP000285897"/>
    </source>
</evidence>
<dbReference type="Proteomes" id="UP000261105">
    <property type="component" value="Unassembled WGS sequence"/>
</dbReference>
<evidence type="ECO:0000313" key="10">
    <source>
        <dbReference type="EMBL" id="CUP17435.1"/>
    </source>
</evidence>
<dbReference type="Proteomes" id="UP000265828">
    <property type="component" value="Unassembled WGS sequence"/>
</dbReference>
<dbReference type="AlphaFoldDB" id="A0A174B183"/>
<dbReference type="EMBL" id="RCXQ01000001">
    <property type="protein sequence ID" value="RYT68747.1"/>
    <property type="molecule type" value="Genomic_DNA"/>
</dbReference>
<dbReference type="RefSeq" id="WP_005428175.1">
    <property type="nucleotide sequence ID" value="NZ_CABHNB010000003.1"/>
</dbReference>
<keyword evidence="4 8" id="KW-0406">Ion transport</keyword>
<dbReference type="Proteomes" id="UP000095409">
    <property type="component" value="Unassembled WGS sequence"/>
</dbReference>
<dbReference type="GO" id="GO:0046933">
    <property type="term" value="F:proton-transporting ATP synthase activity, rotational mechanism"/>
    <property type="evidence" value="ECO:0007669"/>
    <property type="project" value="UniProtKB-UniRule"/>
</dbReference>
<dbReference type="InterPro" id="IPR026015">
    <property type="entry name" value="ATP_synth_OSCP/delta_N_sf"/>
</dbReference>
<dbReference type="EMBL" id="QSUB01000002">
    <property type="protein sequence ID" value="RGN05627.1"/>
    <property type="molecule type" value="Genomic_DNA"/>
</dbReference>
<dbReference type="SUPFAM" id="SSF47928">
    <property type="entry name" value="N-terminal domain of the delta subunit of the F1F0-ATP synthase"/>
    <property type="match status" value="1"/>
</dbReference>
<evidence type="ECO:0000256" key="8">
    <source>
        <dbReference type="HAMAP-Rule" id="MF_01416"/>
    </source>
</evidence>
<dbReference type="EMBL" id="QRJH01000002">
    <property type="protein sequence ID" value="RHH20054.1"/>
    <property type="molecule type" value="Genomic_DNA"/>
</dbReference>
<evidence type="ECO:0000313" key="9">
    <source>
        <dbReference type="EMBL" id="CUN93989.1"/>
    </source>
</evidence>
<reference evidence="25 26" key="1">
    <citation type="submission" date="2015-09" db="EMBL/GenBank/DDBJ databases">
        <authorList>
            <consortium name="Pathogen Informatics"/>
        </authorList>
    </citation>
    <scope>NUCLEOTIDE SEQUENCE [LARGE SCALE GENOMIC DNA]</scope>
    <source>
        <strain evidence="9 25">2789STDY5608837</strain>
        <strain evidence="10 26">2789STDY5834921</strain>
    </source>
</reference>
<keyword evidence="40" id="KW-1185">Reference proteome</keyword>
<evidence type="ECO:0000313" key="30">
    <source>
        <dbReference type="Proteomes" id="UP000265828"/>
    </source>
</evidence>
<evidence type="ECO:0000256" key="3">
    <source>
        <dbReference type="ARBA" id="ARBA00022781"/>
    </source>
</evidence>
<evidence type="ECO:0000313" key="27">
    <source>
        <dbReference type="Proteomes" id="UP000261105"/>
    </source>
</evidence>
<evidence type="ECO:0000256" key="6">
    <source>
        <dbReference type="ARBA" id="ARBA00023196"/>
    </source>
</evidence>
<evidence type="ECO:0000313" key="16">
    <source>
        <dbReference type="EMBL" id="RHC06923.1"/>
    </source>
</evidence>
<dbReference type="Proteomes" id="UP000285897">
    <property type="component" value="Unassembled WGS sequence"/>
</dbReference>
<dbReference type="Proteomes" id="UP000409147">
    <property type="component" value="Unassembled WGS sequence"/>
</dbReference>
<dbReference type="EMBL" id="CZBA01000002">
    <property type="protein sequence ID" value="CUP17435.1"/>
    <property type="molecule type" value="Genomic_DNA"/>
</dbReference>
<dbReference type="Proteomes" id="UP000284220">
    <property type="component" value="Unassembled WGS sequence"/>
</dbReference>
<dbReference type="Gene3D" id="1.10.520.20">
    <property type="entry name" value="N-terminal domain of the delta subunit of the F1F0-ATP synthase"/>
    <property type="match status" value="1"/>
</dbReference>
<keyword evidence="6 8" id="KW-0139">CF(1)</keyword>
<comment type="function">
    <text evidence="8">This protein is part of the stalk that links CF(0) to CF(1). It either transmits conformational changes from CF(0) to CF(1) or is implicated in proton conduction.</text>
</comment>
<evidence type="ECO:0000313" key="29">
    <source>
        <dbReference type="Proteomes" id="UP000265808"/>
    </source>
</evidence>
<evidence type="ECO:0000313" key="26">
    <source>
        <dbReference type="Proteomes" id="UP000095413"/>
    </source>
</evidence>
<dbReference type="EMBL" id="QRSS01000008">
    <property type="protein sequence ID" value="RGQ04989.1"/>
    <property type="molecule type" value="Genomic_DNA"/>
</dbReference>
<evidence type="ECO:0000313" key="21">
    <source>
        <dbReference type="EMBL" id="RHK96739.1"/>
    </source>
</evidence>
<dbReference type="Proteomes" id="UP000284267">
    <property type="component" value="Unassembled WGS sequence"/>
</dbReference>
<dbReference type="EMBL" id="CABHNB010000003">
    <property type="protein sequence ID" value="VUW90649.1"/>
    <property type="molecule type" value="Genomic_DNA"/>
</dbReference>
<evidence type="ECO:0000256" key="7">
    <source>
        <dbReference type="ARBA" id="ARBA00023310"/>
    </source>
</evidence>
<dbReference type="OrthoDB" id="9802471at2"/>
<dbReference type="EMBL" id="QSJW01000001">
    <property type="protein sequence ID" value="RHE15751.1"/>
    <property type="molecule type" value="Genomic_DNA"/>
</dbReference>
<gene>
    <name evidence="9" type="primary">atpH_1</name>
    <name evidence="8 11" type="synonym">atpH</name>
    <name evidence="22" type="ORF">DW021_01375</name>
    <name evidence="21" type="ORF">DW040_05950</name>
    <name evidence="20" type="ORF">DW222_04490</name>
    <name evidence="19" type="ORF">DW272_04875</name>
    <name evidence="18" type="ORF">DW723_00840</name>
    <name evidence="17" type="ORF">DW767_00945</name>
    <name evidence="16" type="ORF">DW859_09455</name>
    <name evidence="15" type="ORF">DWW07_01400</name>
    <name evidence="14" type="ORF">DWY46_01720</name>
    <name evidence="13" type="ORF">DWZ12_08615</name>
    <name evidence="12" type="ORF">DXB38_02620</name>
    <name evidence="11" type="ORF">DXB81_06310</name>
    <name evidence="23" type="ORF">EAI82_00840</name>
    <name evidence="9" type="ORF">ERS852394_01189</name>
    <name evidence="10" type="ORF">ERS852533_00544</name>
    <name evidence="24" type="ORF">ROSSTS7063_00164</name>
</gene>
<comment type="subcellular location">
    <subcellularLocation>
        <location evidence="8">Cell membrane</location>
        <topology evidence="8">Peripheral membrane protein</topology>
    </subcellularLocation>
    <subcellularLocation>
        <location evidence="1">Membrane</location>
    </subcellularLocation>
</comment>
<dbReference type="PRINTS" id="PR00125">
    <property type="entry name" value="ATPASEDELTA"/>
</dbReference>
<dbReference type="HAMAP" id="MF_01416">
    <property type="entry name" value="ATP_synth_delta_bact"/>
    <property type="match status" value="1"/>
</dbReference>
<evidence type="ECO:0000313" key="25">
    <source>
        <dbReference type="Proteomes" id="UP000095409"/>
    </source>
</evidence>
<evidence type="ECO:0000313" key="11">
    <source>
        <dbReference type="EMBL" id="RGN05627.1"/>
    </source>
</evidence>
<dbReference type="EMBL" id="QSKO01000001">
    <property type="protein sequence ID" value="RHE78550.1"/>
    <property type="molecule type" value="Genomic_DNA"/>
</dbReference>
<evidence type="ECO:0000313" key="32">
    <source>
        <dbReference type="Proteomes" id="UP000283928"/>
    </source>
</evidence>